<proteinExistence type="predicted"/>
<dbReference type="InterPro" id="IPR024500">
    <property type="entry name" value="DUF3074"/>
</dbReference>
<dbReference type="EMBL" id="JACCJC010000132">
    <property type="protein sequence ID" value="KAF6223759.1"/>
    <property type="molecule type" value="Genomic_DNA"/>
</dbReference>
<dbReference type="GeneID" id="59294813"/>
<dbReference type="Pfam" id="PF11274">
    <property type="entry name" value="DUF3074"/>
    <property type="match status" value="1"/>
</dbReference>
<accession>A0A8H6FDE3</accession>
<dbReference type="PANTHER" id="PTHR40370:SF1">
    <property type="entry name" value="DUF3074 DOMAIN-CONTAINING PROTEIN"/>
    <property type="match status" value="1"/>
</dbReference>
<comment type="caution">
    <text evidence="2">The sequence shown here is derived from an EMBL/GenBank/DDBJ whole genome shotgun (WGS) entry which is preliminary data.</text>
</comment>
<dbReference type="SUPFAM" id="SSF55961">
    <property type="entry name" value="Bet v1-like"/>
    <property type="match status" value="1"/>
</dbReference>
<feature type="domain" description="DUF3074" evidence="1">
    <location>
        <begin position="13"/>
        <end position="77"/>
    </location>
</feature>
<sequence length="103" mass="11608">MYSNGRNLRKGDSAVKRKKPVLGVYTSIERCQMLPDQNVEWVMATASDAKGWLPMWAQKMGVPSAVVKDVGLFIGWVKTRRPLFRKDPPFIVRREDGTGVNGD</sequence>
<reference evidence="2 3" key="1">
    <citation type="journal article" date="2020" name="Genomics">
        <title>Complete, high-quality genomes from long-read metagenomic sequencing of two wolf lichen thalli reveals enigmatic genome architecture.</title>
        <authorList>
            <person name="McKenzie S.K."/>
            <person name="Walston R.F."/>
            <person name="Allen J.L."/>
        </authorList>
    </citation>
    <scope>NUCLEOTIDE SEQUENCE [LARGE SCALE GENOMIC DNA]</scope>
    <source>
        <strain evidence="2">WasteWater2</strain>
    </source>
</reference>
<dbReference type="RefSeq" id="XP_037158071.1">
    <property type="nucleotide sequence ID" value="XM_037315009.1"/>
</dbReference>
<evidence type="ECO:0000313" key="3">
    <source>
        <dbReference type="Proteomes" id="UP000578531"/>
    </source>
</evidence>
<name>A0A8H6FDE3_9LECA</name>
<dbReference type="Proteomes" id="UP000578531">
    <property type="component" value="Unassembled WGS sequence"/>
</dbReference>
<protein>
    <recommendedName>
        <fullName evidence="1">DUF3074 domain-containing protein</fullName>
    </recommendedName>
</protein>
<organism evidence="2 3">
    <name type="scientific">Letharia columbiana</name>
    <dbReference type="NCBI Taxonomy" id="112416"/>
    <lineage>
        <taxon>Eukaryota</taxon>
        <taxon>Fungi</taxon>
        <taxon>Dikarya</taxon>
        <taxon>Ascomycota</taxon>
        <taxon>Pezizomycotina</taxon>
        <taxon>Lecanoromycetes</taxon>
        <taxon>OSLEUM clade</taxon>
        <taxon>Lecanoromycetidae</taxon>
        <taxon>Lecanorales</taxon>
        <taxon>Lecanorineae</taxon>
        <taxon>Parmeliaceae</taxon>
        <taxon>Letharia</taxon>
    </lineage>
</organism>
<gene>
    <name evidence="2" type="ORF">HO173_013185</name>
</gene>
<dbReference type="OrthoDB" id="6423603at2759"/>
<evidence type="ECO:0000259" key="1">
    <source>
        <dbReference type="Pfam" id="PF11274"/>
    </source>
</evidence>
<evidence type="ECO:0000313" key="2">
    <source>
        <dbReference type="EMBL" id="KAF6223759.1"/>
    </source>
</evidence>
<dbReference type="AlphaFoldDB" id="A0A8H6FDE3"/>
<dbReference type="PANTHER" id="PTHR40370">
    <property type="entry name" value="EXPRESSED PROTEIN"/>
    <property type="match status" value="1"/>
</dbReference>
<keyword evidence="3" id="KW-1185">Reference proteome</keyword>